<sequence length="314" mass="36088">MSEVEINVKNPKLQRTLQRFKQKISEGDYYEAHQTLRTIANRNVRTKSYGDAIELLYHAAQILLKSSQPATGSDLTTYLLEIYDEAEIPVDSSSKSKIIQLISLFTPDEPTLKNVSIQAINWTVKFGEYKFGDPYLHDVIGEKFLQNASLAYDAERHLILGTSASFPLYYKLIWTWYLEDPNSKNAGVYVSRLVLNYLFIENIKYANEALSKFIQDLISTKTEFSSETLKESENEVFIFEDLPLINFLQLLLVSVQTKNAPYYQKLKNRYQQDINLAELDDAFSYIGEVYFGIRVQKNINPLQNLMSSFLGGGF</sequence>
<dbReference type="AlphaFoldDB" id="A0A1E3P6Z9"/>
<dbReference type="EMBL" id="KV454209">
    <property type="protein sequence ID" value="ODQ61196.1"/>
    <property type="molecule type" value="Genomic_DNA"/>
</dbReference>
<dbReference type="GO" id="GO:0006620">
    <property type="term" value="P:post-translational protein targeting to endoplasmic reticulum membrane"/>
    <property type="evidence" value="ECO:0007669"/>
    <property type="project" value="EnsemblFungi"/>
</dbReference>
<dbReference type="InterPro" id="IPR007317">
    <property type="entry name" value="GET4"/>
</dbReference>
<dbReference type="OrthoDB" id="10252405at2759"/>
<protein>
    <recommendedName>
        <fullName evidence="4">Golgi to ER traffic protein 4</fullName>
    </recommendedName>
</protein>
<dbReference type="Proteomes" id="UP000094112">
    <property type="component" value="Unassembled WGS sequence"/>
</dbReference>
<evidence type="ECO:0008006" key="4">
    <source>
        <dbReference type="Google" id="ProtNLM"/>
    </source>
</evidence>
<dbReference type="GO" id="GO:0072380">
    <property type="term" value="C:TRC complex"/>
    <property type="evidence" value="ECO:0007669"/>
    <property type="project" value="EnsemblFungi"/>
</dbReference>
<keyword evidence="3" id="KW-1185">Reference proteome</keyword>
<proteinExistence type="inferred from homology"/>
<gene>
    <name evidence="2" type="ORF">WICANDRAFT_27975</name>
</gene>
<dbReference type="STRING" id="683960.A0A1E3P6Z9"/>
<comment type="similarity">
    <text evidence="1">Belongs to the GET4 family.</text>
</comment>
<accession>A0A1E3P6Z9</accession>
<dbReference type="InterPro" id="IPR011990">
    <property type="entry name" value="TPR-like_helical_dom_sf"/>
</dbReference>
<name>A0A1E3P6Z9_WICAA</name>
<dbReference type="RefSeq" id="XP_019040403.1">
    <property type="nucleotide sequence ID" value="XM_019181433.1"/>
</dbReference>
<dbReference type="PANTHER" id="PTHR12875">
    <property type="entry name" value="GOLGI TO ER TRAFFIC PROTEIN 4 HOMOLOG"/>
    <property type="match status" value="1"/>
</dbReference>
<dbReference type="PANTHER" id="PTHR12875:SF0">
    <property type="entry name" value="GOLGI TO ER TRAFFIC PROTEIN 4 HOMOLOG"/>
    <property type="match status" value="1"/>
</dbReference>
<organism evidence="2 3">
    <name type="scientific">Wickerhamomyces anomalus (strain ATCC 58044 / CBS 1984 / NCYC 433 / NRRL Y-366-8)</name>
    <name type="common">Yeast</name>
    <name type="synonym">Hansenula anomala</name>
    <dbReference type="NCBI Taxonomy" id="683960"/>
    <lineage>
        <taxon>Eukaryota</taxon>
        <taxon>Fungi</taxon>
        <taxon>Dikarya</taxon>
        <taxon>Ascomycota</taxon>
        <taxon>Saccharomycotina</taxon>
        <taxon>Saccharomycetes</taxon>
        <taxon>Phaffomycetales</taxon>
        <taxon>Wickerhamomycetaceae</taxon>
        <taxon>Wickerhamomyces</taxon>
    </lineage>
</organism>
<evidence type="ECO:0000256" key="1">
    <source>
        <dbReference type="ARBA" id="ARBA00005351"/>
    </source>
</evidence>
<reference evidence="2 3" key="1">
    <citation type="journal article" date="2016" name="Proc. Natl. Acad. Sci. U.S.A.">
        <title>Comparative genomics of biotechnologically important yeasts.</title>
        <authorList>
            <person name="Riley R."/>
            <person name="Haridas S."/>
            <person name="Wolfe K.H."/>
            <person name="Lopes M.R."/>
            <person name="Hittinger C.T."/>
            <person name="Goeker M."/>
            <person name="Salamov A.A."/>
            <person name="Wisecaver J.H."/>
            <person name="Long T.M."/>
            <person name="Calvey C.H."/>
            <person name="Aerts A.L."/>
            <person name="Barry K.W."/>
            <person name="Choi C."/>
            <person name="Clum A."/>
            <person name="Coughlan A.Y."/>
            <person name="Deshpande S."/>
            <person name="Douglass A.P."/>
            <person name="Hanson S.J."/>
            <person name="Klenk H.-P."/>
            <person name="LaButti K.M."/>
            <person name="Lapidus A."/>
            <person name="Lindquist E.A."/>
            <person name="Lipzen A.M."/>
            <person name="Meier-Kolthoff J.P."/>
            <person name="Ohm R.A."/>
            <person name="Otillar R.P."/>
            <person name="Pangilinan J.L."/>
            <person name="Peng Y."/>
            <person name="Rokas A."/>
            <person name="Rosa C.A."/>
            <person name="Scheuner C."/>
            <person name="Sibirny A.A."/>
            <person name="Slot J.C."/>
            <person name="Stielow J.B."/>
            <person name="Sun H."/>
            <person name="Kurtzman C.P."/>
            <person name="Blackwell M."/>
            <person name="Grigoriev I.V."/>
            <person name="Jeffries T.W."/>
        </authorList>
    </citation>
    <scope>NUCLEOTIDE SEQUENCE [LARGE SCALE GENOMIC DNA]</scope>
    <source>
        <strain evidence="3">ATCC 58044 / CBS 1984 / NCYC 433 / NRRL Y-366-8</strain>
    </source>
</reference>
<evidence type="ECO:0000313" key="3">
    <source>
        <dbReference type="Proteomes" id="UP000094112"/>
    </source>
</evidence>
<evidence type="ECO:0000313" key="2">
    <source>
        <dbReference type="EMBL" id="ODQ61196.1"/>
    </source>
</evidence>
<dbReference type="Pfam" id="PF04190">
    <property type="entry name" value="GET4"/>
    <property type="match status" value="1"/>
</dbReference>
<dbReference type="Gene3D" id="1.25.40.10">
    <property type="entry name" value="Tetratricopeptide repeat domain"/>
    <property type="match status" value="1"/>
</dbReference>
<dbReference type="GO" id="GO:0045048">
    <property type="term" value="P:protein insertion into ER membrane"/>
    <property type="evidence" value="ECO:0007669"/>
    <property type="project" value="InterPro"/>
</dbReference>
<dbReference type="GeneID" id="30198679"/>